<feature type="signal peptide" evidence="3">
    <location>
        <begin position="1"/>
        <end position="19"/>
    </location>
</feature>
<dbReference type="GO" id="GO:0005615">
    <property type="term" value="C:extracellular space"/>
    <property type="evidence" value="ECO:0007669"/>
    <property type="project" value="TreeGrafter"/>
</dbReference>
<sequence length="408" mass="46039">MKILAFIVVIVAASVSGDAQQRSQRPTTYPSIRIYHPEFKIPIARPYSTIKREAPVNPVVITPSASRQLNIAKDEIREEVKPEIKRPVIRQVSKPEIKEEIQSEVKNEAKQEDSFKIKTQAVRSIGNQKNPRSYSFGYVIKDQDTFNDFEQQEKRDGDVVTGSYRVSLPDGRVQLVNYRSAPETGNIMQVSYEGEAKYPDYVPSKEMKDNKGKRAPLLASSQAAKVNQVIKINQEIVKINQEEVKSNQEIKFDHQDVKTNADKEIKAVYTRPSPAPPTPKATVLPVKYSAQYKTAPRAPTRARSVEPFVQSESLPTPEKLVAESPSAPSESLLRIISDSLPKTEKFSAPVRARIVEFPVVAPTPEAVLEEELNDVLEFDGPLPIPAAYRNGRRTGRRANIRRQVERWW</sequence>
<keyword evidence="3" id="KW-0732">Signal</keyword>
<keyword evidence="1 2" id="KW-0193">Cuticle</keyword>
<dbReference type="GO" id="GO:0031012">
    <property type="term" value="C:extracellular matrix"/>
    <property type="evidence" value="ECO:0007669"/>
    <property type="project" value="TreeGrafter"/>
</dbReference>
<accession>A0AAD5KVD5</accession>
<evidence type="ECO:0000313" key="4">
    <source>
        <dbReference type="EMBL" id="KAI9560274.1"/>
    </source>
</evidence>
<organism evidence="4 5">
    <name type="scientific">Daphnia sinensis</name>
    <dbReference type="NCBI Taxonomy" id="1820382"/>
    <lineage>
        <taxon>Eukaryota</taxon>
        <taxon>Metazoa</taxon>
        <taxon>Ecdysozoa</taxon>
        <taxon>Arthropoda</taxon>
        <taxon>Crustacea</taxon>
        <taxon>Branchiopoda</taxon>
        <taxon>Diplostraca</taxon>
        <taxon>Cladocera</taxon>
        <taxon>Anomopoda</taxon>
        <taxon>Daphniidae</taxon>
        <taxon>Daphnia</taxon>
        <taxon>Daphnia similis group</taxon>
    </lineage>
</organism>
<dbReference type="InterPro" id="IPR000618">
    <property type="entry name" value="Insect_cuticle"/>
</dbReference>
<keyword evidence="5" id="KW-1185">Reference proteome</keyword>
<dbReference type="GO" id="GO:0042302">
    <property type="term" value="F:structural constituent of cuticle"/>
    <property type="evidence" value="ECO:0007669"/>
    <property type="project" value="UniProtKB-UniRule"/>
</dbReference>
<dbReference type="EMBL" id="WJBH02000004">
    <property type="protein sequence ID" value="KAI9560274.1"/>
    <property type="molecule type" value="Genomic_DNA"/>
</dbReference>
<comment type="caution">
    <text evidence="4">The sequence shown here is derived from an EMBL/GenBank/DDBJ whole genome shotgun (WGS) entry which is preliminary data.</text>
</comment>
<gene>
    <name evidence="4" type="ORF">GHT06_014289</name>
</gene>
<reference evidence="4 5" key="1">
    <citation type="submission" date="2022-05" db="EMBL/GenBank/DDBJ databases">
        <title>A multi-omics perspective on studying reproductive biology in Daphnia sinensis.</title>
        <authorList>
            <person name="Jia J."/>
        </authorList>
    </citation>
    <scope>NUCLEOTIDE SEQUENCE [LARGE SCALE GENOMIC DNA]</scope>
    <source>
        <strain evidence="4 5">WSL</strain>
    </source>
</reference>
<evidence type="ECO:0000256" key="2">
    <source>
        <dbReference type="PROSITE-ProRule" id="PRU00497"/>
    </source>
</evidence>
<dbReference type="InterPro" id="IPR051217">
    <property type="entry name" value="Insect_Cuticle_Struc_Prot"/>
</dbReference>
<evidence type="ECO:0000256" key="3">
    <source>
        <dbReference type="SAM" id="SignalP"/>
    </source>
</evidence>
<dbReference type="PROSITE" id="PS51155">
    <property type="entry name" value="CHIT_BIND_RR_2"/>
    <property type="match status" value="1"/>
</dbReference>
<dbReference type="PANTHER" id="PTHR12236">
    <property type="entry name" value="STRUCTURAL CONTITUENT OF CUTICLE"/>
    <property type="match status" value="1"/>
</dbReference>
<evidence type="ECO:0000256" key="1">
    <source>
        <dbReference type="ARBA" id="ARBA00022460"/>
    </source>
</evidence>
<proteinExistence type="predicted"/>
<dbReference type="Proteomes" id="UP000820818">
    <property type="component" value="Linkage Group LG4"/>
</dbReference>
<evidence type="ECO:0000313" key="5">
    <source>
        <dbReference type="Proteomes" id="UP000820818"/>
    </source>
</evidence>
<protein>
    <submittedName>
        <fullName evidence="4">Uncharacterized protein</fullName>
    </submittedName>
</protein>
<name>A0AAD5KVD5_9CRUS</name>
<feature type="chain" id="PRO_5042062690" evidence="3">
    <location>
        <begin position="20"/>
        <end position="408"/>
    </location>
</feature>
<dbReference type="Pfam" id="PF00379">
    <property type="entry name" value="Chitin_bind_4"/>
    <property type="match status" value="1"/>
</dbReference>
<dbReference type="PANTHER" id="PTHR12236:SF79">
    <property type="entry name" value="CUTICULAR PROTEIN 50CB-RELATED"/>
    <property type="match status" value="1"/>
</dbReference>
<dbReference type="AlphaFoldDB" id="A0AAD5KVD5"/>